<proteinExistence type="predicted"/>
<feature type="transmembrane region" description="Helical" evidence="2">
    <location>
        <begin position="273"/>
        <end position="290"/>
    </location>
</feature>
<dbReference type="GO" id="GO:0004175">
    <property type="term" value="F:endopeptidase activity"/>
    <property type="evidence" value="ECO:0007669"/>
    <property type="project" value="UniProtKB-ARBA"/>
</dbReference>
<dbReference type="InterPro" id="IPR003675">
    <property type="entry name" value="Rce1/LyrA-like_dom"/>
</dbReference>
<dbReference type="Pfam" id="PF02517">
    <property type="entry name" value="Rce1-like"/>
    <property type="match status" value="1"/>
</dbReference>
<feature type="transmembrane region" description="Helical" evidence="2">
    <location>
        <begin position="123"/>
        <end position="142"/>
    </location>
</feature>
<dbReference type="GO" id="GO:0080120">
    <property type="term" value="P:CAAX-box protein maturation"/>
    <property type="evidence" value="ECO:0007669"/>
    <property type="project" value="UniProtKB-ARBA"/>
</dbReference>
<evidence type="ECO:0000313" key="4">
    <source>
        <dbReference type="EMBL" id="MBB5329904.1"/>
    </source>
</evidence>
<feature type="transmembrane region" description="Helical" evidence="2">
    <location>
        <begin position="310"/>
        <end position="328"/>
    </location>
</feature>
<keyword evidence="5" id="KW-1185">Reference proteome</keyword>
<evidence type="ECO:0000256" key="2">
    <source>
        <dbReference type="SAM" id="Phobius"/>
    </source>
</evidence>
<feature type="transmembrane region" description="Helical" evidence="2">
    <location>
        <begin position="40"/>
        <end position="61"/>
    </location>
</feature>
<keyword evidence="2" id="KW-0812">Transmembrane</keyword>
<evidence type="ECO:0000256" key="1">
    <source>
        <dbReference type="SAM" id="MobiDB-lite"/>
    </source>
</evidence>
<evidence type="ECO:0000259" key="3">
    <source>
        <dbReference type="Pfam" id="PF02517"/>
    </source>
</evidence>
<feature type="transmembrane region" description="Helical" evidence="2">
    <location>
        <begin position="162"/>
        <end position="181"/>
    </location>
</feature>
<feature type="domain" description="CAAX prenyl protease 2/Lysostaphin resistance protein A-like" evidence="3">
    <location>
        <begin position="164"/>
        <end position="269"/>
    </location>
</feature>
<organism evidence="4 5">
    <name type="scientific">Tunturiibacter gelidiferens</name>
    <dbReference type="NCBI Taxonomy" id="3069689"/>
    <lineage>
        <taxon>Bacteria</taxon>
        <taxon>Pseudomonadati</taxon>
        <taxon>Acidobacteriota</taxon>
        <taxon>Terriglobia</taxon>
        <taxon>Terriglobales</taxon>
        <taxon>Acidobacteriaceae</taxon>
        <taxon>Tunturiibacter</taxon>
    </lineage>
</organism>
<dbReference type="EMBL" id="JACHEB010000008">
    <property type="protein sequence ID" value="MBB5329904.1"/>
    <property type="molecule type" value="Genomic_DNA"/>
</dbReference>
<gene>
    <name evidence="4" type="ORF">HDF14_003533</name>
</gene>
<dbReference type="RefSeq" id="WP_183978841.1">
    <property type="nucleotide sequence ID" value="NZ_JACHEB010000008.1"/>
</dbReference>
<keyword evidence="2" id="KW-0472">Membrane</keyword>
<keyword evidence="2" id="KW-1133">Transmembrane helix</keyword>
<reference evidence="4 5" key="1">
    <citation type="submission" date="2020-08" db="EMBL/GenBank/DDBJ databases">
        <title>Genomic Encyclopedia of Type Strains, Phase IV (KMG-V): Genome sequencing to study the core and pangenomes of soil and plant-associated prokaryotes.</title>
        <authorList>
            <person name="Whitman W."/>
        </authorList>
    </citation>
    <scope>NUCLEOTIDE SEQUENCE [LARGE SCALE GENOMIC DNA]</scope>
    <source>
        <strain evidence="4 5">X5P2</strain>
    </source>
</reference>
<feature type="transmembrane region" description="Helical" evidence="2">
    <location>
        <begin position="209"/>
        <end position="227"/>
    </location>
</feature>
<comment type="caution">
    <text evidence="4">The sequence shown here is derived from an EMBL/GenBank/DDBJ whole genome shotgun (WGS) entry which is preliminary data.</text>
</comment>
<name>A0A9X0U4X9_9BACT</name>
<evidence type="ECO:0000313" key="5">
    <source>
        <dbReference type="Proteomes" id="UP000535182"/>
    </source>
</evidence>
<dbReference type="Proteomes" id="UP000535182">
    <property type="component" value="Unassembled WGS sequence"/>
</dbReference>
<feature type="transmembrane region" description="Helical" evidence="2">
    <location>
        <begin position="233"/>
        <end position="252"/>
    </location>
</feature>
<dbReference type="PANTHER" id="PTHR39430">
    <property type="entry name" value="MEMBRANE-ASSOCIATED PROTEASE-RELATED"/>
    <property type="match status" value="1"/>
</dbReference>
<sequence>MQTQTTDLLPDPPLPPTDQSPIEHPSTLRNIFFGDEGLRAGWSILLFVALLAAFLFTANFITHKIHPPSHTTSPDKTIPYFFMFLNESIPFLGVCLVTWIMSKIERRPIGIYGLGGSSKVPHFIAGLAWGIICLSPFIFILWKAGFLVFDQRLLFGTDIFRYGAQWLVMFFVVGLLEEYLTRGYLQYTLTRGLAGLFHWVFKTPHSRALGFWTSAVIFSLLFGFAHGSNPGESPIGLLTAGLASMMFCLVLWRTGSLWWAIGFHTTWDWGQSYLYGVADSGIMVQHHLLATHPVGKPLLSGGTTGPEGSIIILPIIILIVLVIIFTLPRTHAGYTRLMERPIES</sequence>
<feature type="transmembrane region" description="Helical" evidence="2">
    <location>
        <begin position="81"/>
        <end position="102"/>
    </location>
</feature>
<dbReference type="PANTHER" id="PTHR39430:SF1">
    <property type="entry name" value="PROTEASE"/>
    <property type="match status" value="1"/>
</dbReference>
<dbReference type="AlphaFoldDB" id="A0A9X0U4X9"/>
<feature type="region of interest" description="Disordered" evidence="1">
    <location>
        <begin position="1"/>
        <end position="23"/>
    </location>
</feature>
<protein>
    <recommendedName>
        <fullName evidence="3">CAAX prenyl protease 2/Lysostaphin resistance protein A-like domain-containing protein</fullName>
    </recommendedName>
</protein>
<accession>A0A9X0U4X9</accession>